<feature type="transmembrane region" description="Helical" evidence="1">
    <location>
        <begin position="132"/>
        <end position="153"/>
    </location>
</feature>
<dbReference type="AlphaFoldDB" id="A0A4R9G2W8"/>
<keyword evidence="1" id="KW-0812">Transmembrane</keyword>
<accession>A0A4R9G2W8</accession>
<keyword evidence="1" id="KW-1133">Transmembrane helix</keyword>
<dbReference type="RefSeq" id="WP_135587071.1">
    <property type="nucleotide sequence ID" value="NZ_RQEP01000010.1"/>
</dbReference>
<protein>
    <submittedName>
        <fullName evidence="2">DUF962 domain-containing protein</fullName>
    </submittedName>
</protein>
<evidence type="ECO:0000313" key="3">
    <source>
        <dbReference type="Proteomes" id="UP000297453"/>
    </source>
</evidence>
<gene>
    <name evidence="2" type="ORF">EHO59_08965</name>
</gene>
<reference evidence="2" key="1">
    <citation type="journal article" date="2019" name="PLoS Negl. Trop. Dis.">
        <title>Revisiting the worldwide diversity of Leptospira species in the environment.</title>
        <authorList>
            <person name="Vincent A.T."/>
            <person name="Schiettekatte O."/>
            <person name="Bourhy P."/>
            <person name="Veyrier F.J."/>
            <person name="Picardeau M."/>
        </authorList>
    </citation>
    <scope>NUCLEOTIDE SEQUENCE [LARGE SCALE GENOMIC DNA]</scope>
    <source>
        <strain evidence="2">SSS9</strain>
    </source>
</reference>
<dbReference type="GO" id="GO:0016020">
    <property type="term" value="C:membrane"/>
    <property type="evidence" value="ECO:0007669"/>
    <property type="project" value="GOC"/>
</dbReference>
<organism evidence="2 3">
    <name type="scientific">Leptospira semungkisensis</name>
    <dbReference type="NCBI Taxonomy" id="2484985"/>
    <lineage>
        <taxon>Bacteria</taxon>
        <taxon>Pseudomonadati</taxon>
        <taxon>Spirochaetota</taxon>
        <taxon>Spirochaetia</taxon>
        <taxon>Leptospirales</taxon>
        <taxon>Leptospiraceae</taxon>
        <taxon>Leptospira</taxon>
    </lineage>
</organism>
<dbReference type="OrthoDB" id="5515308at2"/>
<dbReference type="Pfam" id="PF06127">
    <property type="entry name" value="Mpo1-like"/>
    <property type="match status" value="1"/>
</dbReference>
<sequence length="178" mass="20035">MKFAKEMAFYSAYHQEKRNVWIHVFGVPTITFTLFLVLSRFQVWNLGGFSITASTIFGLVVILYYFSLDFIFAAATTIVFGSLMALAQYLTASLDSTTAWTVFAVAQLVGWGSQFYGHFIFEKSRPALFDNLFQAVVSAPIFVVADVFFELGYRKDVQEAVRNELAAQGKLKTFSTAH</sequence>
<keyword evidence="3" id="KW-1185">Reference proteome</keyword>
<dbReference type="Proteomes" id="UP000297453">
    <property type="component" value="Unassembled WGS sequence"/>
</dbReference>
<feature type="transmembrane region" description="Helical" evidence="1">
    <location>
        <begin position="99"/>
        <end position="120"/>
    </location>
</feature>
<keyword evidence="1" id="KW-0472">Membrane</keyword>
<feature type="transmembrane region" description="Helical" evidence="1">
    <location>
        <begin position="46"/>
        <end position="66"/>
    </location>
</feature>
<evidence type="ECO:0000313" key="2">
    <source>
        <dbReference type="EMBL" id="TGK04967.1"/>
    </source>
</evidence>
<evidence type="ECO:0000256" key="1">
    <source>
        <dbReference type="SAM" id="Phobius"/>
    </source>
</evidence>
<feature type="transmembrane region" description="Helical" evidence="1">
    <location>
        <begin position="72"/>
        <end position="92"/>
    </location>
</feature>
<dbReference type="PANTHER" id="PTHR28026">
    <property type="entry name" value="DUF962 DOMAIN PROTEIN (AFU_ORTHOLOGUE AFUA_8G05310)"/>
    <property type="match status" value="1"/>
</dbReference>
<dbReference type="GO" id="GO:0046521">
    <property type="term" value="P:sphingoid catabolic process"/>
    <property type="evidence" value="ECO:0007669"/>
    <property type="project" value="TreeGrafter"/>
</dbReference>
<dbReference type="EMBL" id="RQEP01000010">
    <property type="protein sequence ID" value="TGK04967.1"/>
    <property type="molecule type" value="Genomic_DNA"/>
</dbReference>
<name>A0A4R9G2W8_9LEPT</name>
<feature type="transmembrane region" description="Helical" evidence="1">
    <location>
        <begin position="20"/>
        <end position="39"/>
    </location>
</feature>
<proteinExistence type="predicted"/>
<dbReference type="InterPro" id="IPR009305">
    <property type="entry name" value="Mpo1-like"/>
</dbReference>
<dbReference type="PANTHER" id="PTHR28026:SF9">
    <property type="entry name" value="2-HYDROXY-PALMITIC ACID DIOXYGENASE MPO1"/>
    <property type="match status" value="1"/>
</dbReference>
<comment type="caution">
    <text evidence="2">The sequence shown here is derived from an EMBL/GenBank/DDBJ whole genome shotgun (WGS) entry which is preliminary data.</text>
</comment>